<dbReference type="Proteomes" id="UP001145050">
    <property type="component" value="Unassembled WGS sequence"/>
</dbReference>
<dbReference type="RefSeq" id="WP_272437791.1">
    <property type="nucleotide sequence ID" value="NZ_JAMQKB010000026.1"/>
</dbReference>
<dbReference type="AlphaFoldDB" id="A0A9X3WUE4"/>
<evidence type="ECO:0000259" key="1">
    <source>
        <dbReference type="Pfam" id="PF09648"/>
    </source>
</evidence>
<name>A0A9X3WUE4_9BACI</name>
<keyword evidence="3" id="KW-1185">Reference proteome</keyword>
<feature type="domain" description="Regulatory protein YycH-like" evidence="1">
    <location>
        <begin position="42"/>
        <end position="260"/>
    </location>
</feature>
<protein>
    <submittedName>
        <fullName evidence="2">Two-component system regulatory protein YycI</fullName>
    </submittedName>
</protein>
<dbReference type="InterPro" id="IPR018604">
    <property type="entry name" value="YycI-like"/>
</dbReference>
<evidence type="ECO:0000313" key="3">
    <source>
        <dbReference type="Proteomes" id="UP001145050"/>
    </source>
</evidence>
<gene>
    <name evidence="2" type="ORF">NC797_15820</name>
</gene>
<organism evidence="2 3">
    <name type="scientific">Terrihalobacillus insolitus</name>
    <dbReference type="NCBI Taxonomy" id="2950438"/>
    <lineage>
        <taxon>Bacteria</taxon>
        <taxon>Bacillati</taxon>
        <taxon>Bacillota</taxon>
        <taxon>Bacilli</taxon>
        <taxon>Bacillales</taxon>
        <taxon>Bacillaceae</taxon>
        <taxon>Terrihalobacillus</taxon>
    </lineage>
</organism>
<comment type="caution">
    <text evidence="2">The sequence shown here is derived from an EMBL/GenBank/DDBJ whole genome shotgun (WGS) entry which is preliminary data.</text>
</comment>
<evidence type="ECO:0000313" key="2">
    <source>
        <dbReference type="EMBL" id="MDC3425972.1"/>
    </source>
</evidence>
<dbReference type="GO" id="GO:0016020">
    <property type="term" value="C:membrane"/>
    <property type="evidence" value="ECO:0007669"/>
    <property type="project" value="InterPro"/>
</dbReference>
<reference evidence="2" key="1">
    <citation type="submission" date="2022-06" db="EMBL/GenBank/DDBJ databases">
        <title>Aquibacillus sp. a new bacterium isolated from soil saline samples.</title>
        <authorList>
            <person name="Galisteo C."/>
            <person name="De La Haba R."/>
            <person name="Sanchez-Porro C."/>
            <person name="Ventosa A."/>
        </authorList>
    </citation>
    <scope>NUCLEOTIDE SEQUENCE</scope>
    <source>
        <strain evidence="2">3ASR75-11</strain>
    </source>
</reference>
<dbReference type="Pfam" id="PF09648">
    <property type="entry name" value="YycI"/>
    <property type="match status" value="1"/>
</dbReference>
<dbReference type="EMBL" id="JAMQKB010000026">
    <property type="protein sequence ID" value="MDC3425972.1"/>
    <property type="molecule type" value="Genomic_DNA"/>
</dbReference>
<dbReference type="Gene3D" id="2.40.128.690">
    <property type="entry name" value="YycH protein, domain 3-like"/>
    <property type="match status" value="1"/>
</dbReference>
<proteinExistence type="predicted"/>
<sequence length="294" mass="33654">MLWGQVKTLFILCFLILDLFLIQQFLEKKESQTDIGLLSDPKIEESLEDNVTFSDKISKESLQQTLKETYISAERKSFSADEIAAILNKDKENQTITIKDEQTIISTFQEPVPTNPTASEDELVKTVKSNVNFGDKYAFWDRYEVEDGPDTLIFFQTYQDRLIYYNEGGTLLVHVNDNNEILGYAQTLLTEVEKTGETEELMEAYQAVTTLFNQNEIQYGDEITNVSIGYHTLIDNGEQIFAPTWRISVNSESSHFVNAFEGYSFSTDDENFVKKAESKLFNTSDTTTKWSGEE</sequence>
<accession>A0A9X3WUE4</accession>